<keyword evidence="2" id="KW-1133">Transmembrane helix</keyword>
<evidence type="ECO:0000256" key="1">
    <source>
        <dbReference type="SAM" id="MobiDB-lite"/>
    </source>
</evidence>
<dbReference type="AlphaFoldDB" id="E8V1M9"/>
<name>E8V1M9_TERSS</name>
<dbReference type="Proteomes" id="UP000006844">
    <property type="component" value="Chromosome"/>
</dbReference>
<evidence type="ECO:0008006" key="6">
    <source>
        <dbReference type="Google" id="ProtNLM"/>
    </source>
</evidence>
<feature type="transmembrane region" description="Helical" evidence="2">
    <location>
        <begin position="338"/>
        <end position="358"/>
    </location>
</feature>
<feature type="compositionally biased region" description="Polar residues" evidence="1">
    <location>
        <begin position="284"/>
        <end position="295"/>
    </location>
</feature>
<dbReference type="STRING" id="401053.AciPR4_1487"/>
<keyword evidence="2" id="KW-0472">Membrane</keyword>
<dbReference type="eggNOG" id="ENOG502Z9TW">
    <property type="taxonomic scope" value="Bacteria"/>
</dbReference>
<keyword evidence="5" id="KW-1185">Reference proteome</keyword>
<keyword evidence="2" id="KW-0812">Transmembrane</keyword>
<evidence type="ECO:0000256" key="2">
    <source>
        <dbReference type="SAM" id="Phobius"/>
    </source>
</evidence>
<feature type="compositionally biased region" description="Low complexity" evidence="1">
    <location>
        <begin position="303"/>
        <end position="318"/>
    </location>
</feature>
<dbReference type="HOGENOM" id="CLU_640558_0_0_0"/>
<evidence type="ECO:0000313" key="4">
    <source>
        <dbReference type="EMBL" id="ADV82310.1"/>
    </source>
</evidence>
<evidence type="ECO:0000313" key="5">
    <source>
        <dbReference type="Proteomes" id="UP000006844"/>
    </source>
</evidence>
<dbReference type="EMBL" id="CP002467">
    <property type="protein sequence ID" value="ADV82310.1"/>
    <property type="molecule type" value="Genomic_DNA"/>
</dbReference>
<evidence type="ECO:0000256" key="3">
    <source>
        <dbReference type="SAM" id="SignalP"/>
    </source>
</evidence>
<feature type="region of interest" description="Disordered" evidence="1">
    <location>
        <begin position="276"/>
        <end position="328"/>
    </location>
</feature>
<protein>
    <recommendedName>
        <fullName evidence="6">Carboxypeptidase regulatory-like domain-containing protein</fullName>
    </recommendedName>
</protein>
<feature type="signal peptide" evidence="3">
    <location>
        <begin position="1"/>
        <end position="24"/>
    </location>
</feature>
<sequence length="441" mass="46396">MRFPLKSLLLPVLASAVFALPAFAAGTITGVVTNKTVNKPAAGDDVVLIRLAQGMQEAAHTKTDARGHFTLDVPDEGMHLVRVTHDKANYFRPAPPGTESVEVEVFNSAPKVAGVSIEANLFRIQTDPAGTGLKVVENFFIKNESNPPRTQFSDRSFDFQLPEGAVVEGSAALSQGSMPVQSPPVPLTEKGHYAFIFPVRPGQTRFQISYHLPYTGSFHFASTPTMTTDTVVIIMAKSMKFDAGNTPFSPITDEVNAQTYVARSLPAGALVGFTVSGTGELPRQTDTNGQPSADQGANGGPATGDASGAAPAAAGTADNKPGGGMADPINTPDPLTKYKWWIIAGIALLLAVGAGVMLRGGPPATTEAIAGTPSAPLPMQVAVASTTTLETVLRDELFSLETDRLSGRISEEEYLRARAAFDIVLQRAISRRTNPPAGSNV</sequence>
<gene>
    <name evidence="4" type="ordered locus">AciPR4_1487</name>
</gene>
<proteinExistence type="predicted"/>
<dbReference type="KEGG" id="tsa:AciPR4_1487"/>
<reference evidence="4 5" key="1">
    <citation type="journal article" date="2012" name="Stand. Genomic Sci.">
        <title>Complete genome sequence of Terriglobus saanensis type strain SP1PR4(T), an Acidobacteria from tundra soil.</title>
        <authorList>
            <person name="Rawat S.R."/>
            <person name="Mannisto M.K."/>
            <person name="Starovoytov V."/>
            <person name="Goodwin L."/>
            <person name="Nolan M."/>
            <person name="Hauser L."/>
            <person name="Land M."/>
            <person name="Davenport K.W."/>
            <person name="Woyke T."/>
            <person name="Haggblom M.M."/>
        </authorList>
    </citation>
    <scope>NUCLEOTIDE SEQUENCE</scope>
    <source>
        <strain evidence="5">ATCC BAA-1853 / DSM 23119 / SP1PR4</strain>
    </source>
</reference>
<feature type="chain" id="PRO_5003232289" description="Carboxypeptidase regulatory-like domain-containing protein" evidence="3">
    <location>
        <begin position="25"/>
        <end position="441"/>
    </location>
</feature>
<organism evidence="4 5">
    <name type="scientific">Terriglobus saanensis (strain ATCC BAA-1853 / DSM 23119 / SP1PR4)</name>
    <dbReference type="NCBI Taxonomy" id="401053"/>
    <lineage>
        <taxon>Bacteria</taxon>
        <taxon>Pseudomonadati</taxon>
        <taxon>Acidobacteriota</taxon>
        <taxon>Terriglobia</taxon>
        <taxon>Terriglobales</taxon>
        <taxon>Acidobacteriaceae</taxon>
        <taxon>Terriglobus</taxon>
    </lineage>
</organism>
<keyword evidence="3" id="KW-0732">Signal</keyword>
<accession>E8V1M9</accession>
<dbReference type="RefSeq" id="WP_013568043.1">
    <property type="nucleotide sequence ID" value="NC_014963.1"/>
</dbReference>